<dbReference type="PROSITE" id="PS50887">
    <property type="entry name" value="GGDEF"/>
    <property type="match status" value="1"/>
</dbReference>
<proteinExistence type="predicted"/>
<comment type="caution">
    <text evidence="2">The sequence shown here is derived from an EMBL/GenBank/DDBJ whole genome shotgun (WGS) entry which is preliminary data.</text>
</comment>
<feature type="domain" description="GGDEF" evidence="1">
    <location>
        <begin position="1"/>
        <end position="52"/>
    </location>
</feature>
<evidence type="ECO:0000313" key="3">
    <source>
        <dbReference type="Proteomes" id="UP000031938"/>
    </source>
</evidence>
<protein>
    <recommendedName>
        <fullName evidence="1">GGDEF domain-containing protein</fullName>
    </recommendedName>
</protein>
<dbReference type="InterPro" id="IPR029787">
    <property type="entry name" value="Nucleotide_cyclase"/>
</dbReference>
<accession>A0A0C2V6J6</accession>
<dbReference type="InterPro" id="IPR000160">
    <property type="entry name" value="GGDEF_dom"/>
</dbReference>
<evidence type="ECO:0000259" key="1">
    <source>
        <dbReference type="PROSITE" id="PS50887"/>
    </source>
</evidence>
<reference evidence="2 3" key="1">
    <citation type="submission" date="2015-01" db="EMBL/GenBank/DDBJ databases">
        <title>Genome sequencing of Jeotgalibacillus soli.</title>
        <authorList>
            <person name="Goh K.M."/>
            <person name="Chan K.-G."/>
            <person name="Yaakop A.S."/>
            <person name="Ee R."/>
            <person name="Gan H.M."/>
            <person name="Chan C.S."/>
        </authorList>
    </citation>
    <scope>NUCLEOTIDE SEQUENCE [LARGE SCALE GENOMIC DNA]</scope>
    <source>
        <strain evidence="2 3">P9</strain>
    </source>
</reference>
<keyword evidence="3" id="KW-1185">Reference proteome</keyword>
<dbReference type="Gene3D" id="3.30.70.270">
    <property type="match status" value="1"/>
</dbReference>
<dbReference type="AlphaFoldDB" id="A0A0C2V6J6"/>
<organism evidence="2 3">
    <name type="scientific">Jeotgalibacillus soli</name>
    <dbReference type="NCBI Taxonomy" id="889306"/>
    <lineage>
        <taxon>Bacteria</taxon>
        <taxon>Bacillati</taxon>
        <taxon>Bacillota</taxon>
        <taxon>Bacilli</taxon>
        <taxon>Bacillales</taxon>
        <taxon>Caryophanaceae</taxon>
        <taxon>Jeotgalibacillus</taxon>
    </lineage>
</organism>
<dbReference type="EMBL" id="JXRP01000019">
    <property type="protein sequence ID" value="KIL44587.1"/>
    <property type="molecule type" value="Genomic_DNA"/>
</dbReference>
<sequence>MSHNSIAARIGGDELILLVPEDSAEQLEAKAFGDRLLHTLSAHPVTIEGHDF</sequence>
<dbReference type="Proteomes" id="UP000031938">
    <property type="component" value="Unassembled WGS sequence"/>
</dbReference>
<dbReference type="InterPro" id="IPR043128">
    <property type="entry name" value="Rev_trsase/Diguanyl_cyclase"/>
</dbReference>
<dbReference type="PATRIC" id="fig|889306.3.peg.3568"/>
<gene>
    <name evidence="2" type="ORF">KP78_35510</name>
</gene>
<dbReference type="SUPFAM" id="SSF55073">
    <property type="entry name" value="Nucleotide cyclase"/>
    <property type="match status" value="1"/>
</dbReference>
<evidence type="ECO:0000313" key="2">
    <source>
        <dbReference type="EMBL" id="KIL44587.1"/>
    </source>
</evidence>
<name>A0A0C2V6J6_9BACL</name>
<dbReference type="RefSeq" id="WP_157841519.1">
    <property type="nucleotide sequence ID" value="NZ_JXRP01000019.1"/>
</dbReference>